<protein>
    <recommendedName>
        <fullName evidence="4">Lipoprotein</fullName>
    </recommendedName>
</protein>
<accession>A0A084EUI6</accession>
<evidence type="ECO:0008006" key="4">
    <source>
        <dbReference type="Google" id="ProtNLM"/>
    </source>
</evidence>
<proteinExistence type="predicted"/>
<comment type="caution">
    <text evidence="2">The sequence shown here is derived from an EMBL/GenBank/DDBJ whole genome shotgun (WGS) entry which is preliminary data.</text>
</comment>
<dbReference type="PATRIC" id="fig|13690.10.peg.318"/>
<organism evidence="2 3">
    <name type="scientific">Sphingobium yanoikuyae</name>
    <name type="common">Sphingomonas yanoikuyae</name>
    <dbReference type="NCBI Taxonomy" id="13690"/>
    <lineage>
        <taxon>Bacteria</taxon>
        <taxon>Pseudomonadati</taxon>
        <taxon>Pseudomonadota</taxon>
        <taxon>Alphaproteobacteria</taxon>
        <taxon>Sphingomonadales</taxon>
        <taxon>Sphingomonadaceae</taxon>
        <taxon>Sphingobium</taxon>
    </lineage>
</organism>
<reference evidence="2 3" key="1">
    <citation type="submission" date="2014-03" db="EMBL/GenBank/DDBJ databases">
        <title>Genome sequence of Sphingobium yanoikuyae B1.</title>
        <authorList>
            <person name="Gan H.M."/>
            <person name="Gan H.Y."/>
            <person name="Savka M.A."/>
        </authorList>
    </citation>
    <scope>NUCLEOTIDE SEQUENCE [LARGE SCALE GENOMIC DNA]</scope>
    <source>
        <strain evidence="2 3">B1</strain>
    </source>
</reference>
<dbReference type="EMBL" id="JGVR01000001">
    <property type="protein sequence ID" value="KEZ21628.1"/>
    <property type="molecule type" value="Genomic_DNA"/>
</dbReference>
<dbReference type="RefSeq" id="WP_037516233.1">
    <property type="nucleotide sequence ID" value="NZ_JGVR01000001.1"/>
</dbReference>
<sequence length="77" mass="7378">MTKRPALLLLLALGACNSGQDDGVGGVSAAEASALNAAAAQLDARAGAASPQEAGLNPAAVAAARADRRQPGGNAAR</sequence>
<evidence type="ECO:0000256" key="1">
    <source>
        <dbReference type="SAM" id="MobiDB-lite"/>
    </source>
</evidence>
<evidence type="ECO:0000313" key="3">
    <source>
        <dbReference type="Proteomes" id="UP000028534"/>
    </source>
</evidence>
<feature type="region of interest" description="Disordered" evidence="1">
    <location>
        <begin position="49"/>
        <end position="77"/>
    </location>
</feature>
<gene>
    <name evidence="2" type="ORF">CP98_00306</name>
</gene>
<dbReference type="PROSITE" id="PS51257">
    <property type="entry name" value="PROKAR_LIPOPROTEIN"/>
    <property type="match status" value="1"/>
</dbReference>
<dbReference type="AlphaFoldDB" id="A0A084EUI6"/>
<evidence type="ECO:0000313" key="2">
    <source>
        <dbReference type="EMBL" id="KEZ21628.1"/>
    </source>
</evidence>
<name>A0A084EUI6_SPHYA</name>
<dbReference type="Proteomes" id="UP000028534">
    <property type="component" value="Unassembled WGS sequence"/>
</dbReference>